<evidence type="ECO:0000256" key="5">
    <source>
        <dbReference type="ARBA" id="ARBA00023242"/>
    </source>
</evidence>
<dbReference type="InterPro" id="IPR015943">
    <property type="entry name" value="WD40/YVTN_repeat-like_dom_sf"/>
</dbReference>
<protein>
    <recommendedName>
        <fullName evidence="7">PDZ domain-containing protein</fullName>
    </recommendedName>
</protein>
<dbReference type="Gene3D" id="3.10.20.90">
    <property type="entry name" value="Phosphatidylinositol 3-kinase Catalytic Subunit, Chain A, domain 1"/>
    <property type="match status" value="1"/>
</dbReference>
<keyword evidence="5" id="KW-0539">Nucleus</keyword>
<dbReference type="Gene3D" id="2.30.42.10">
    <property type="match status" value="1"/>
</dbReference>
<name>A0A915M9D7_MELJA</name>
<dbReference type="InterPro" id="IPR036034">
    <property type="entry name" value="PDZ_sf"/>
</dbReference>
<dbReference type="SUPFAM" id="SSF50156">
    <property type="entry name" value="PDZ domain-like"/>
    <property type="match status" value="1"/>
</dbReference>
<proteinExistence type="inferred from homology"/>
<dbReference type="SUPFAM" id="SSF54277">
    <property type="entry name" value="CAD &amp; PB1 domains"/>
    <property type="match status" value="1"/>
</dbReference>
<evidence type="ECO:0000256" key="6">
    <source>
        <dbReference type="SAM" id="MobiDB-lite"/>
    </source>
</evidence>
<dbReference type="Pfam" id="PF00595">
    <property type="entry name" value="PDZ"/>
    <property type="match status" value="1"/>
</dbReference>
<keyword evidence="4" id="KW-0833">Ubl conjugation pathway</keyword>
<dbReference type="PROSITE" id="PS50896">
    <property type="entry name" value="LISH"/>
    <property type="match status" value="1"/>
</dbReference>
<dbReference type="InterPro" id="IPR016024">
    <property type="entry name" value="ARM-type_fold"/>
</dbReference>
<feature type="region of interest" description="Disordered" evidence="6">
    <location>
        <begin position="263"/>
        <end position="283"/>
    </location>
</feature>
<evidence type="ECO:0000256" key="1">
    <source>
        <dbReference type="ARBA" id="ARBA00004123"/>
    </source>
</evidence>
<feature type="region of interest" description="Disordered" evidence="6">
    <location>
        <begin position="1788"/>
        <end position="1844"/>
    </location>
</feature>
<evidence type="ECO:0000313" key="8">
    <source>
        <dbReference type="Proteomes" id="UP000887561"/>
    </source>
</evidence>
<dbReference type="GO" id="GO:0005634">
    <property type="term" value="C:nucleus"/>
    <property type="evidence" value="ECO:0007669"/>
    <property type="project" value="UniProtKB-SubCell"/>
</dbReference>
<dbReference type="GO" id="GO:0016567">
    <property type="term" value="P:protein ubiquitination"/>
    <property type="evidence" value="ECO:0007669"/>
    <property type="project" value="InterPro"/>
</dbReference>
<evidence type="ECO:0000256" key="2">
    <source>
        <dbReference type="ARBA" id="ARBA00004906"/>
    </source>
</evidence>
<evidence type="ECO:0000313" key="9">
    <source>
        <dbReference type="WBParaSite" id="scaffold3195_cov270.g6183"/>
    </source>
</evidence>
<dbReference type="InterPro" id="IPR033270">
    <property type="entry name" value="VPRBP/DCAF1"/>
</dbReference>
<dbReference type="CDD" id="cd06718">
    <property type="entry name" value="PDZ_Par6-like"/>
    <property type="match status" value="1"/>
</dbReference>
<reference evidence="9" key="1">
    <citation type="submission" date="2022-11" db="UniProtKB">
        <authorList>
            <consortium name="WormBaseParasite"/>
        </authorList>
    </citation>
    <scope>IDENTIFICATION</scope>
</reference>
<comment type="similarity">
    <text evidence="3">Belongs to the VPRBP/DCAF1 family.</text>
</comment>
<feature type="region of interest" description="Disordered" evidence="6">
    <location>
        <begin position="495"/>
        <end position="571"/>
    </location>
</feature>
<dbReference type="Proteomes" id="UP000887561">
    <property type="component" value="Unplaced"/>
</dbReference>
<evidence type="ECO:0000256" key="3">
    <source>
        <dbReference type="ARBA" id="ARBA00008845"/>
    </source>
</evidence>
<keyword evidence="8" id="KW-1185">Reference proteome</keyword>
<dbReference type="PANTHER" id="PTHR13129:SF4">
    <property type="entry name" value="DDB1- AND CUL4-ASSOCIATED FACTOR 1"/>
    <property type="match status" value="1"/>
</dbReference>
<feature type="compositionally biased region" description="Basic and acidic residues" evidence="6">
    <location>
        <begin position="517"/>
        <end position="528"/>
    </location>
</feature>
<dbReference type="InterPro" id="IPR001478">
    <property type="entry name" value="PDZ"/>
</dbReference>
<dbReference type="SMART" id="SM00228">
    <property type="entry name" value="PDZ"/>
    <property type="match status" value="1"/>
</dbReference>
<dbReference type="InterPro" id="IPR036322">
    <property type="entry name" value="WD40_repeat_dom_sf"/>
</dbReference>
<dbReference type="GO" id="GO:0080008">
    <property type="term" value="C:Cul4-RING E3 ubiquitin ligase complex"/>
    <property type="evidence" value="ECO:0007669"/>
    <property type="project" value="TreeGrafter"/>
</dbReference>
<feature type="compositionally biased region" description="Acidic residues" evidence="6">
    <location>
        <begin position="1819"/>
        <end position="1844"/>
    </location>
</feature>
<evidence type="ECO:0000259" key="7">
    <source>
        <dbReference type="PROSITE" id="PS50106"/>
    </source>
</evidence>
<dbReference type="PROSITE" id="PS50106">
    <property type="entry name" value="PDZ"/>
    <property type="match status" value="1"/>
</dbReference>
<dbReference type="SUPFAM" id="SSF48371">
    <property type="entry name" value="ARM repeat"/>
    <property type="match status" value="1"/>
</dbReference>
<sequence>MESLHIKSKFDSEFRRFSLPINTENFMSYLEFRGFIETIHSLHNIPFTLSYTSYSGDLLPITNNDIIYQFENNRSQNFDIEKNFRKSLESSRPYLHLLIQRKGESWEEKYGYGTESADKRRRGLASVLIPSNAGKDKRNYNISNPEDFRQVAQVIDVDIVPVTHRRVRLCKYGSNDRSLGFYIRDGTSLRMTSQGPIKCDGIFISRLLDGGLASSTGLLGVGDEVVEVNGIEVHGKTLDQVADMMVANAHNLIITIKPANQRNSLQRTGKNRNSGYQDESQNLSAFTSDKIPITNGSGMNNNNQAALDAQRNALQDELREFLDTWINQNENADWDVNPLLRRIAELLEESTNEFMQNNPDPMDDRHPLKSQPSHPLGHLLKMITRVESFVNKLVISYLIARDNIERNILAARLIINLLPGIDTNDADSLITQLFRWAEHSESRELRTYSMALLGAAMGAEQAHQYRQNNTVLIPIALQRLRALHAEMLENNQLKSEESMAGINQRSNSKANPTNFAHMRESEKQEKEFAFPLKPLSSSRKRSVCSRRIDGVHSPPPKRLPSSPTSYNGDKQDLEVSSEFTSCSSATNNVVSPSSIETLKEATGYGISYYEESPGVGCNSNSSWRQTMQPIIVGTHKLFPLSIEMEQRLILHYLGPTSEYQDNLSIVLEHHALDVVLSYLAVDGYQHTCRDIRLLFDAIRYISSLLIHRKFAWEFISAQGIQKLLKINRQSLALTAVATCLYYLAYSSDIMEKVCHLPDSLLNEMVDYSLYALDHSHESGRASIAMFLAYALQFRAILDRFDQRDGLRRLYNYVSTLTILQRNDIDEDDLINDEHYIQSIATIKNAIFAFRTYLSSHVFLKMENMKQRSQLGKSSHHMHYYQGRRVPAIPHAIPNIAHPHSKPMALDEETEKGCIEYLLRTQCMLQPHHHNWKPVEDMRVLGVFRLLFTLISKYPDWCHWERQGKADTLKLVLEVLRLATVSPKVQLDSCETMMIRHTPMQGLGLILEMADGELINDSQIQRLSLEILNNCLCSPTDQDNYLGLHYRFTCDFDRDILPKELSDKLSVVFDKPNEVAIVPTAPLNSNVVSLFSGQRPLVTRTSTIAQHVTAAESTVNKDKGVKLFLVPTQILHILWKCAQQNNAIMVLTSLLHKQSPATEADLIRELACRALNGVARFEPIRQILSKLPIIAANELNALMQTPILLEKRIEHNRFCEQARHLIECVSQTKLQDFTTMTMEMTQENLWRSAVVAQTRIKFNEKELLQLIYQHLTDIGFKKTARQLQTEAELPNFPASRIPSTPASLPGFVIPRQNPSSFANVIARRILKFDANNAQIANNGSTAETLPTSIANASSTRYHSTLTNNTTIIGNRIPMKIHLSTTNTPTAIGNSVLPFSSASYSDGRTPLGQSSSTSTPGLSISTSSISFSLKVRPHKSLSDIVHSYFRNEHAMCRNPVANCPPFSLFYPHRCPEPKLLYSPPSNFVNRLRFRSNPPYRCTMEALRREDRRLVFSKFRQSKTFIEENETFTCCQLSHNDEHVFLGTYAGEMFVFNIRTGVVDSSYTCHHSSITSIRPTKNRLMLTSSAFVKPFSILWRLEANGISMSERLTEFKEDQFVEFGNLSNNQIVGTQGPKAFVYDTETSSPVVVLFDERLANHYTRNHAYFDPMDELILNDGILFDPRIGPHARVVHKFDKMNLDNSGIFHPRGTEVIINREVWDLRTRRLMHTVPALNQCQLAFNPTGSIMFGIVHQDAASEIDDRFFHIFGNFFRTFDSTNYESTQSMNAEELFSANGDGSTMSEQDDEDNDDHQIDLGELAGAEIDFDEDDDSSYSDEDFPTDSNDDYSP</sequence>
<evidence type="ECO:0000256" key="4">
    <source>
        <dbReference type="ARBA" id="ARBA00022786"/>
    </source>
</evidence>
<dbReference type="SMART" id="SM00667">
    <property type="entry name" value="LisH"/>
    <property type="match status" value="1"/>
</dbReference>
<organism evidence="8 9">
    <name type="scientific">Meloidogyne javanica</name>
    <name type="common">Root-knot nematode worm</name>
    <dbReference type="NCBI Taxonomy" id="6303"/>
    <lineage>
        <taxon>Eukaryota</taxon>
        <taxon>Metazoa</taxon>
        <taxon>Ecdysozoa</taxon>
        <taxon>Nematoda</taxon>
        <taxon>Chromadorea</taxon>
        <taxon>Rhabditida</taxon>
        <taxon>Tylenchina</taxon>
        <taxon>Tylenchomorpha</taxon>
        <taxon>Tylenchoidea</taxon>
        <taxon>Meloidogynidae</taxon>
        <taxon>Meloidogyninae</taxon>
        <taxon>Meloidogyne</taxon>
        <taxon>Meloidogyne incognita group</taxon>
    </lineage>
</organism>
<dbReference type="InterPro" id="IPR006594">
    <property type="entry name" value="LisH"/>
</dbReference>
<dbReference type="PANTHER" id="PTHR13129">
    <property type="entry name" value="VPRBP PROTEIN-RELATED"/>
    <property type="match status" value="1"/>
</dbReference>
<comment type="pathway">
    <text evidence="2">Protein modification; protein ubiquitination.</text>
</comment>
<dbReference type="WBParaSite" id="scaffold3195_cov270.g6183">
    <property type="protein sequence ID" value="scaffold3195_cov270.g6183"/>
    <property type="gene ID" value="scaffold3195_cov270.g6183"/>
</dbReference>
<dbReference type="SUPFAM" id="SSF50978">
    <property type="entry name" value="WD40 repeat-like"/>
    <property type="match status" value="1"/>
</dbReference>
<accession>A0A915M9D7</accession>
<dbReference type="Gene3D" id="2.130.10.10">
    <property type="entry name" value="YVTN repeat-like/Quinoprotein amine dehydrogenase"/>
    <property type="match status" value="1"/>
</dbReference>
<comment type="subcellular location">
    <subcellularLocation>
        <location evidence="1">Nucleus</location>
    </subcellularLocation>
</comment>
<feature type="domain" description="PDZ" evidence="7">
    <location>
        <begin position="166"/>
        <end position="260"/>
    </location>
</feature>
<feature type="compositionally biased region" description="Polar residues" evidence="6">
    <location>
        <begin position="501"/>
        <end position="514"/>
    </location>
</feature>